<evidence type="ECO:0000313" key="1">
    <source>
        <dbReference type="EMBL" id="KAJ9071222.1"/>
    </source>
</evidence>
<reference evidence="1" key="1">
    <citation type="submission" date="2022-04" db="EMBL/GenBank/DDBJ databases">
        <title>Genome of the entomopathogenic fungus Entomophthora muscae.</title>
        <authorList>
            <person name="Elya C."/>
            <person name="Lovett B.R."/>
            <person name="Lee E."/>
            <person name="Macias A.M."/>
            <person name="Hajek A.E."/>
            <person name="De Bivort B.L."/>
            <person name="Kasson M.T."/>
            <person name="De Fine Licht H.H."/>
            <person name="Stajich J.E."/>
        </authorList>
    </citation>
    <scope>NUCLEOTIDE SEQUENCE</scope>
    <source>
        <strain evidence="1">Berkeley</strain>
    </source>
</reference>
<name>A0ACC2TAC6_9FUNG</name>
<proteinExistence type="predicted"/>
<dbReference type="EMBL" id="QTSX02003439">
    <property type="protein sequence ID" value="KAJ9071222.1"/>
    <property type="molecule type" value="Genomic_DNA"/>
</dbReference>
<gene>
    <name evidence="1" type="ORF">DSO57_1039170</name>
</gene>
<evidence type="ECO:0000313" key="2">
    <source>
        <dbReference type="Proteomes" id="UP001165960"/>
    </source>
</evidence>
<accession>A0ACC2TAC6</accession>
<protein>
    <submittedName>
        <fullName evidence="1">Uncharacterized protein</fullName>
    </submittedName>
</protein>
<dbReference type="Proteomes" id="UP001165960">
    <property type="component" value="Unassembled WGS sequence"/>
</dbReference>
<sequence length="66" mass="7275">MPVQCNFISGVAPVDTDHPILFIEAFSPALLPRFLTLDFHGTTSEVLSTLAHVLFSEATLKLLPFF</sequence>
<comment type="caution">
    <text evidence="1">The sequence shown here is derived from an EMBL/GenBank/DDBJ whole genome shotgun (WGS) entry which is preliminary data.</text>
</comment>
<organism evidence="1 2">
    <name type="scientific">Entomophthora muscae</name>
    <dbReference type="NCBI Taxonomy" id="34485"/>
    <lineage>
        <taxon>Eukaryota</taxon>
        <taxon>Fungi</taxon>
        <taxon>Fungi incertae sedis</taxon>
        <taxon>Zoopagomycota</taxon>
        <taxon>Entomophthoromycotina</taxon>
        <taxon>Entomophthoromycetes</taxon>
        <taxon>Entomophthorales</taxon>
        <taxon>Entomophthoraceae</taxon>
        <taxon>Entomophthora</taxon>
    </lineage>
</organism>
<keyword evidence="2" id="KW-1185">Reference proteome</keyword>